<evidence type="ECO:0000256" key="5">
    <source>
        <dbReference type="ARBA" id="ARBA00022833"/>
    </source>
</evidence>
<dbReference type="InterPro" id="IPR002893">
    <property type="entry name" value="Znf_MYND"/>
</dbReference>
<keyword evidence="13" id="KW-1185">Reference proteome</keyword>
<evidence type="ECO:0000256" key="1">
    <source>
        <dbReference type="ARBA" id="ARBA00004138"/>
    </source>
</evidence>
<keyword evidence="4 10" id="KW-0863">Zinc-finger</keyword>
<dbReference type="SUPFAM" id="SSF48403">
    <property type="entry name" value="Ankyrin repeat"/>
    <property type="match status" value="1"/>
</dbReference>
<evidence type="ECO:0000256" key="6">
    <source>
        <dbReference type="ARBA" id="ARBA00023043"/>
    </source>
</evidence>
<dbReference type="Gene3D" id="1.25.40.20">
    <property type="entry name" value="Ankyrin repeat-containing domain"/>
    <property type="match status" value="1"/>
</dbReference>
<evidence type="ECO:0000256" key="8">
    <source>
        <dbReference type="ARBA" id="ARBA00023273"/>
    </source>
</evidence>
<feature type="repeat" description="ANK" evidence="9">
    <location>
        <begin position="64"/>
        <end position="96"/>
    </location>
</feature>
<evidence type="ECO:0000256" key="3">
    <source>
        <dbReference type="ARBA" id="ARBA00022737"/>
    </source>
</evidence>
<keyword evidence="3" id="KW-0677">Repeat</keyword>
<protein>
    <recommendedName>
        <fullName evidence="11">MYND-type domain-containing protein</fullName>
    </recommendedName>
</protein>
<dbReference type="AlphaFoldDB" id="A0AAV7K1T0"/>
<dbReference type="PROSITE" id="PS01360">
    <property type="entry name" value="ZF_MYND_1"/>
    <property type="match status" value="1"/>
</dbReference>
<evidence type="ECO:0000313" key="13">
    <source>
        <dbReference type="Proteomes" id="UP001165289"/>
    </source>
</evidence>
<evidence type="ECO:0000259" key="11">
    <source>
        <dbReference type="PROSITE" id="PS50865"/>
    </source>
</evidence>
<evidence type="ECO:0000313" key="12">
    <source>
        <dbReference type="EMBL" id="KAI6655192.1"/>
    </source>
</evidence>
<dbReference type="PROSITE" id="PS50297">
    <property type="entry name" value="ANK_REP_REGION"/>
    <property type="match status" value="1"/>
</dbReference>
<keyword evidence="8" id="KW-0966">Cell projection</keyword>
<keyword evidence="7" id="KW-0969">Cilium</keyword>
<gene>
    <name evidence="12" type="ORF">LOD99_2481</name>
</gene>
<dbReference type="PROSITE" id="PS50865">
    <property type="entry name" value="ZF_MYND_2"/>
    <property type="match status" value="1"/>
</dbReference>
<keyword evidence="2" id="KW-0479">Metal-binding</keyword>
<dbReference type="Pfam" id="PF01753">
    <property type="entry name" value="zf-MYND"/>
    <property type="match status" value="1"/>
</dbReference>
<dbReference type="PANTHER" id="PTHR24150">
    <property type="entry name" value="ANKYRIN REPEAT AND MYND DOMAIN-CONTAINING PROTEIN 2"/>
    <property type="match status" value="1"/>
</dbReference>
<dbReference type="PANTHER" id="PTHR24150:SF8">
    <property type="entry name" value="ANKYRIN REPEAT AND MYND DOMAIN-CONTAINING PROTEIN 2"/>
    <property type="match status" value="1"/>
</dbReference>
<reference evidence="12 13" key="1">
    <citation type="journal article" date="2023" name="BMC Biol.">
        <title>The compact genome of the sponge Oopsacas minuta (Hexactinellida) is lacking key metazoan core genes.</title>
        <authorList>
            <person name="Santini S."/>
            <person name="Schenkelaars Q."/>
            <person name="Jourda C."/>
            <person name="Duchesne M."/>
            <person name="Belahbib H."/>
            <person name="Rocher C."/>
            <person name="Selva M."/>
            <person name="Riesgo A."/>
            <person name="Vervoort M."/>
            <person name="Leys S.P."/>
            <person name="Kodjabachian L."/>
            <person name="Le Bivic A."/>
            <person name="Borchiellini C."/>
            <person name="Claverie J.M."/>
            <person name="Renard E."/>
        </authorList>
    </citation>
    <scope>NUCLEOTIDE SEQUENCE [LARGE SCALE GENOMIC DNA]</scope>
    <source>
        <strain evidence="12">SPO-2</strain>
    </source>
</reference>
<name>A0AAV7K1T0_9METZ</name>
<evidence type="ECO:0000256" key="7">
    <source>
        <dbReference type="ARBA" id="ARBA00023069"/>
    </source>
</evidence>
<sequence length="394" mass="44377">MASVQFTHLEDLAPSGDMPTSPDNLMSVSKLEELCKREREITDPTAISFLLKSDPSIVDLRDKDGMTLLMHTSYHGNLNMTRLLIEHGASVNLMSRPAYYTPLMFAGIGNHTELCHLLLSSGAKTGITNSIDKNAAEMSSFVGSKECARIISSFFSKENFLSIASRFRLPDIVSSNLYTILLELNNIHPVHALIAIRNFPATLEHISDVINTLEAICDKTFKDTYEEIAFRAHFIRCLYKTIHELEIGEKIITPCELLIKKFLRVSVNVEGSSQMPIQIGMENYLRQAIRSFPFRDMPLYQQTLACLQTIESDEKLKYQLTSPTLHVINSVIRGPLAGRTTMDPICATCGRQGSCLRECTSCKSLWYCGKDCQKLHWFTHKKICSSKCSPEHEQ</sequence>
<dbReference type="GO" id="GO:0005929">
    <property type="term" value="C:cilium"/>
    <property type="evidence" value="ECO:0007669"/>
    <property type="project" value="UniProtKB-SubCell"/>
</dbReference>
<dbReference type="Proteomes" id="UP001165289">
    <property type="component" value="Unassembled WGS sequence"/>
</dbReference>
<keyword evidence="5" id="KW-0862">Zinc</keyword>
<comment type="caution">
    <text evidence="12">The sequence shown here is derived from an EMBL/GenBank/DDBJ whole genome shotgun (WGS) entry which is preliminary data.</text>
</comment>
<dbReference type="PROSITE" id="PS50088">
    <property type="entry name" value="ANK_REPEAT"/>
    <property type="match status" value="1"/>
</dbReference>
<keyword evidence="6 9" id="KW-0040">ANK repeat</keyword>
<dbReference type="Gene3D" id="6.10.140.2220">
    <property type="match status" value="1"/>
</dbReference>
<accession>A0AAV7K1T0</accession>
<evidence type="ECO:0000256" key="4">
    <source>
        <dbReference type="ARBA" id="ARBA00022771"/>
    </source>
</evidence>
<proteinExistence type="predicted"/>
<organism evidence="12 13">
    <name type="scientific">Oopsacas minuta</name>
    <dbReference type="NCBI Taxonomy" id="111878"/>
    <lineage>
        <taxon>Eukaryota</taxon>
        <taxon>Metazoa</taxon>
        <taxon>Porifera</taxon>
        <taxon>Hexactinellida</taxon>
        <taxon>Hexasterophora</taxon>
        <taxon>Lyssacinosida</taxon>
        <taxon>Leucopsacidae</taxon>
        <taxon>Oopsacas</taxon>
    </lineage>
</organism>
<dbReference type="InterPro" id="IPR002110">
    <property type="entry name" value="Ankyrin_rpt"/>
</dbReference>
<dbReference type="InterPro" id="IPR036770">
    <property type="entry name" value="Ankyrin_rpt-contain_sf"/>
</dbReference>
<dbReference type="SUPFAM" id="SSF144232">
    <property type="entry name" value="HIT/MYND zinc finger-like"/>
    <property type="match status" value="1"/>
</dbReference>
<evidence type="ECO:0000256" key="2">
    <source>
        <dbReference type="ARBA" id="ARBA00022723"/>
    </source>
</evidence>
<evidence type="ECO:0000256" key="9">
    <source>
        <dbReference type="PROSITE-ProRule" id="PRU00023"/>
    </source>
</evidence>
<comment type="subcellular location">
    <subcellularLocation>
        <location evidence="1">Cell projection</location>
        <location evidence="1">Cilium</location>
    </subcellularLocation>
</comment>
<evidence type="ECO:0000256" key="10">
    <source>
        <dbReference type="PROSITE-ProRule" id="PRU00134"/>
    </source>
</evidence>
<feature type="domain" description="MYND-type" evidence="11">
    <location>
        <begin position="346"/>
        <end position="384"/>
    </location>
</feature>
<dbReference type="InterPro" id="IPR052452">
    <property type="entry name" value="Ankyrin-MYND_dom_contain_2"/>
</dbReference>
<dbReference type="SMART" id="SM00248">
    <property type="entry name" value="ANK"/>
    <property type="match status" value="2"/>
</dbReference>
<dbReference type="GO" id="GO:0008270">
    <property type="term" value="F:zinc ion binding"/>
    <property type="evidence" value="ECO:0007669"/>
    <property type="project" value="UniProtKB-KW"/>
</dbReference>
<dbReference type="Pfam" id="PF12796">
    <property type="entry name" value="Ank_2"/>
    <property type="match status" value="1"/>
</dbReference>
<dbReference type="EMBL" id="JAKMXF010000210">
    <property type="protein sequence ID" value="KAI6655192.1"/>
    <property type="molecule type" value="Genomic_DNA"/>
</dbReference>